<dbReference type="RefSeq" id="WP_119534981.1">
    <property type="nucleotide sequence ID" value="NZ_NRJF01000167.1"/>
</dbReference>
<organism evidence="1 2">
    <name type="scientific">Psittacicella gerlachiana</name>
    <dbReference type="NCBI Taxonomy" id="2028574"/>
    <lineage>
        <taxon>Bacteria</taxon>
        <taxon>Pseudomonadati</taxon>
        <taxon>Pseudomonadota</taxon>
        <taxon>Gammaproteobacteria</taxon>
        <taxon>Pasteurellales</taxon>
        <taxon>Psittacicellaceae</taxon>
        <taxon>Psittacicella</taxon>
    </lineage>
</organism>
<dbReference type="Pfam" id="PF08003">
    <property type="entry name" value="Methyltransf_9"/>
    <property type="match status" value="1"/>
</dbReference>
<name>A0A3A1YAU1_9GAMM</name>
<reference evidence="1 2" key="1">
    <citation type="submission" date="2017-08" db="EMBL/GenBank/DDBJ databases">
        <title>Reclassification of Bisgaard taxon 37 and 44.</title>
        <authorList>
            <person name="Christensen H."/>
        </authorList>
    </citation>
    <scope>NUCLEOTIDE SEQUENCE [LARGE SCALE GENOMIC DNA]</scope>
    <source>
        <strain evidence="1 2">EEAB3T1</strain>
    </source>
</reference>
<proteinExistence type="predicted"/>
<protein>
    <recommendedName>
        <fullName evidence="3">tRNA (Mo5U34)-methyltransferase</fullName>
    </recommendedName>
</protein>
<accession>A0A3A1YAU1</accession>
<dbReference type="Proteomes" id="UP000265964">
    <property type="component" value="Unassembled WGS sequence"/>
</dbReference>
<comment type="caution">
    <text evidence="1">The sequence shown here is derived from an EMBL/GenBank/DDBJ whole genome shotgun (WGS) entry which is preliminary data.</text>
</comment>
<gene>
    <name evidence="1" type="ORF">CKF59_05610</name>
</gene>
<keyword evidence="2" id="KW-1185">Reference proteome</keyword>
<dbReference type="EMBL" id="NRJF01000167">
    <property type="protein sequence ID" value="RIY34349.1"/>
    <property type="molecule type" value="Genomic_DNA"/>
</dbReference>
<dbReference type="SUPFAM" id="SSF53335">
    <property type="entry name" value="S-adenosyl-L-methionine-dependent methyltransferases"/>
    <property type="match status" value="1"/>
</dbReference>
<evidence type="ECO:0000313" key="2">
    <source>
        <dbReference type="Proteomes" id="UP000265964"/>
    </source>
</evidence>
<evidence type="ECO:0008006" key="3">
    <source>
        <dbReference type="Google" id="ProtNLM"/>
    </source>
</evidence>
<evidence type="ECO:0000313" key="1">
    <source>
        <dbReference type="EMBL" id="RIY34349.1"/>
    </source>
</evidence>
<dbReference type="OrthoDB" id="9773188at2"/>
<dbReference type="InterPro" id="IPR029063">
    <property type="entry name" value="SAM-dependent_MTases_sf"/>
</dbReference>
<dbReference type="AlphaFoldDB" id="A0A3A1YAU1"/>
<feature type="non-terminal residue" evidence="1">
    <location>
        <position position="344"/>
    </location>
</feature>
<dbReference type="Gene3D" id="3.40.50.150">
    <property type="entry name" value="Vaccinia Virus protein VP39"/>
    <property type="match status" value="1"/>
</dbReference>
<sequence>MFTNPEDQSILSRLLKQEELSDWLPALSVAMQQSEKELLQKAKSKSAREATFINNLRKLQALQGFLKEFKLLAQSQEKELLSFWREHEDKGLVLAPELQEACRQLVHEQQVPSLVISQSQAQQVVIDLHPLWAGYLVHERKTLELYFPVDLAQKLWQAQTPYLEVIAYQASQEYWQKIQRLLSTLIQDLIPWRKGPFKLLRQEIDAEWDCGKKWERIETTGLELQLAGKNILDVGCGNGYYLWQMLMSEAQPNLVLGVEPFEGFTAQFLLAKTIYQALGGEEVPYLLTLPLSKVPVTAKFDLVFNMGVLYHRKDPVIFLEDLGKFLTAKGTLVLETIVIDGDEQ</sequence>
<dbReference type="InterPro" id="IPR027555">
    <property type="entry name" value="Mo5U34_MeTrfas-like"/>
</dbReference>